<dbReference type="SUPFAM" id="SSF54211">
    <property type="entry name" value="Ribosomal protein S5 domain 2-like"/>
    <property type="match status" value="1"/>
</dbReference>
<dbReference type="InterPro" id="IPR002109">
    <property type="entry name" value="Glutaredoxin"/>
</dbReference>
<evidence type="ECO:0000259" key="7">
    <source>
        <dbReference type="Pfam" id="PF01138"/>
    </source>
</evidence>
<dbReference type="Gene3D" id="3.40.30.10">
    <property type="entry name" value="Glutaredoxin"/>
    <property type="match status" value="1"/>
</dbReference>
<feature type="domain" description="Exoribonuclease phosphorolytic" evidence="7">
    <location>
        <begin position="201"/>
        <end position="320"/>
    </location>
</feature>
<dbReference type="GO" id="GO:0005730">
    <property type="term" value="C:nucleolus"/>
    <property type="evidence" value="ECO:0007669"/>
    <property type="project" value="TreeGrafter"/>
</dbReference>
<feature type="domain" description="Glutaredoxin" evidence="6">
    <location>
        <begin position="54"/>
        <end position="113"/>
    </location>
</feature>
<dbReference type="GO" id="GO:0003723">
    <property type="term" value="F:RNA binding"/>
    <property type="evidence" value="ECO:0007669"/>
    <property type="project" value="TreeGrafter"/>
</dbReference>
<dbReference type="EMBL" id="JABAHT010000048">
    <property type="protein sequence ID" value="KAF4667818.1"/>
    <property type="molecule type" value="Genomic_DNA"/>
</dbReference>
<organism evidence="8 9">
    <name type="scientific">Perkinsus olseni</name>
    <name type="common">Perkinsus atlanticus</name>
    <dbReference type="NCBI Taxonomy" id="32597"/>
    <lineage>
        <taxon>Eukaryota</taxon>
        <taxon>Sar</taxon>
        <taxon>Alveolata</taxon>
        <taxon>Perkinsozoa</taxon>
        <taxon>Perkinsea</taxon>
        <taxon>Perkinsida</taxon>
        <taxon>Perkinsidae</taxon>
        <taxon>Perkinsus</taxon>
    </lineage>
</organism>
<gene>
    <name evidence="8" type="primary">EXOSC5</name>
    <name evidence="8" type="ORF">FOZ61_007711</name>
</gene>
<dbReference type="Pfam" id="PF01138">
    <property type="entry name" value="RNase_PH"/>
    <property type="match status" value="1"/>
</dbReference>
<dbReference type="Gene3D" id="3.30.230.70">
    <property type="entry name" value="GHMP Kinase, N-terminal domain"/>
    <property type="match status" value="1"/>
</dbReference>
<reference evidence="8 9" key="1">
    <citation type="submission" date="2020-04" db="EMBL/GenBank/DDBJ databases">
        <title>Perkinsus olseni comparative genomics.</title>
        <authorList>
            <person name="Bogema D.R."/>
        </authorList>
    </citation>
    <scope>NUCLEOTIDE SEQUENCE [LARGE SCALE GENOMIC DNA]</scope>
    <source>
        <strain evidence="8">ATCC PRA-179</strain>
    </source>
</reference>
<dbReference type="AlphaFoldDB" id="A0A7J6M8D0"/>
<evidence type="ECO:0000256" key="1">
    <source>
        <dbReference type="ARBA" id="ARBA00004123"/>
    </source>
</evidence>
<proteinExistence type="inferred from homology"/>
<accession>A0A7J6M8D0</accession>
<dbReference type="GO" id="GO:0006364">
    <property type="term" value="P:rRNA processing"/>
    <property type="evidence" value="ECO:0007669"/>
    <property type="project" value="UniProtKB-KW"/>
</dbReference>
<protein>
    <submittedName>
        <fullName evidence="8">Exosome component 5</fullName>
    </submittedName>
</protein>
<dbReference type="PRINTS" id="PR00160">
    <property type="entry name" value="GLUTAREDOXIN"/>
</dbReference>
<dbReference type="InterPro" id="IPR020568">
    <property type="entry name" value="Ribosomal_Su5_D2-typ_SF"/>
</dbReference>
<dbReference type="InterPro" id="IPR027408">
    <property type="entry name" value="PNPase/RNase_PH_dom_sf"/>
</dbReference>
<dbReference type="GO" id="GO:0000177">
    <property type="term" value="C:cytoplasmic exosome (RNase complex)"/>
    <property type="evidence" value="ECO:0007669"/>
    <property type="project" value="TreeGrafter"/>
</dbReference>
<dbReference type="PANTHER" id="PTHR11953">
    <property type="entry name" value="EXOSOME COMPLEX COMPONENT"/>
    <property type="match status" value="1"/>
</dbReference>
<keyword evidence="5" id="KW-0539">Nucleus</keyword>
<dbReference type="Pfam" id="PF00462">
    <property type="entry name" value="Glutaredoxin"/>
    <property type="match status" value="1"/>
</dbReference>
<dbReference type="GO" id="GO:0034475">
    <property type="term" value="P:U4 snRNA 3'-end processing"/>
    <property type="evidence" value="ECO:0007669"/>
    <property type="project" value="TreeGrafter"/>
</dbReference>
<dbReference type="InterPro" id="IPR001247">
    <property type="entry name" value="ExoRNase_PH_dom1"/>
</dbReference>
<dbReference type="InterPro" id="IPR050080">
    <property type="entry name" value="RNase_PH"/>
</dbReference>
<dbReference type="PROSITE" id="PS51354">
    <property type="entry name" value="GLUTAREDOXIN_2"/>
    <property type="match status" value="1"/>
</dbReference>
<dbReference type="PANTHER" id="PTHR11953:SF1">
    <property type="entry name" value="EXOSOME COMPLEX COMPONENT RRP46"/>
    <property type="match status" value="1"/>
</dbReference>
<dbReference type="GO" id="GO:0000176">
    <property type="term" value="C:nuclear exosome (RNase complex)"/>
    <property type="evidence" value="ECO:0007669"/>
    <property type="project" value="TreeGrafter"/>
</dbReference>
<comment type="subcellular location">
    <subcellularLocation>
        <location evidence="1">Nucleus</location>
    </subcellularLocation>
</comment>
<dbReference type="GO" id="GO:0016075">
    <property type="term" value="P:rRNA catabolic process"/>
    <property type="evidence" value="ECO:0007669"/>
    <property type="project" value="TreeGrafter"/>
</dbReference>
<dbReference type="CDD" id="cd11372">
    <property type="entry name" value="RNase_PH_RRP46"/>
    <property type="match status" value="1"/>
</dbReference>
<sequence length="423" mass="45853">MLLRNGHLALPGEGSIEASGRPPRMSLFPSDTDDEMKALKGASLDEVITARDCVIFSTPACGWCIKAKRFLTEDLMVRCSFYSLHDSPLLARDLINKTGMRTVPNIYIKGRHVGGYDELQKIYRKCRSGDPVDTDQPICDFMARACTASCWVHECYASAAFKRRGGASVMSSTANPNEAEAAAPEFIYHQERVDGRKCAMLRPPTLELGLLPHKDGSARLGFGDTEVLVGINGPVENRFPLGVSTPGYPLDVSVRRASGMPTAEDKSVEYQLAKFINTIIDTHLLPGNTMITIAVEVLNDDGSLLSTILNAAILAMLDAGSIPLRGTAFAAALSKRYQRGATQLLVDPDRSEEESSVFNDTIVIDIHSQDVVMLVEDVAVGTAKEDGGDDALAPTGVAAVKAFEKYVRSCLAVHYQKIRTLNA</sequence>
<name>A0A7J6M8D0_PEROL</name>
<dbReference type="InterPro" id="IPR014025">
    <property type="entry name" value="Glutaredoxin_subgr"/>
</dbReference>
<dbReference type="CDD" id="cd02066">
    <property type="entry name" value="GRX_family"/>
    <property type="match status" value="1"/>
</dbReference>
<evidence type="ECO:0000313" key="9">
    <source>
        <dbReference type="Proteomes" id="UP000570595"/>
    </source>
</evidence>
<evidence type="ECO:0000313" key="8">
    <source>
        <dbReference type="EMBL" id="KAF4667818.1"/>
    </source>
</evidence>
<evidence type="ECO:0000256" key="3">
    <source>
        <dbReference type="ARBA" id="ARBA00022552"/>
    </source>
</evidence>
<evidence type="ECO:0000259" key="6">
    <source>
        <dbReference type="Pfam" id="PF00462"/>
    </source>
</evidence>
<dbReference type="GO" id="GO:0071051">
    <property type="term" value="P:poly(A)-dependent snoRNA 3'-end processing"/>
    <property type="evidence" value="ECO:0007669"/>
    <property type="project" value="TreeGrafter"/>
</dbReference>
<dbReference type="GO" id="GO:0071028">
    <property type="term" value="P:nuclear mRNA surveillance"/>
    <property type="evidence" value="ECO:0007669"/>
    <property type="project" value="TreeGrafter"/>
</dbReference>
<comment type="similarity">
    <text evidence="2">Belongs to the RNase PH family.</text>
</comment>
<dbReference type="InterPro" id="IPR036249">
    <property type="entry name" value="Thioredoxin-like_sf"/>
</dbReference>
<dbReference type="OrthoDB" id="27298at2759"/>
<dbReference type="Proteomes" id="UP000570595">
    <property type="component" value="Unassembled WGS sequence"/>
</dbReference>
<evidence type="ECO:0000256" key="2">
    <source>
        <dbReference type="ARBA" id="ARBA00006678"/>
    </source>
</evidence>
<evidence type="ECO:0000256" key="5">
    <source>
        <dbReference type="ARBA" id="ARBA00023242"/>
    </source>
</evidence>
<evidence type="ECO:0000256" key="4">
    <source>
        <dbReference type="ARBA" id="ARBA00022835"/>
    </source>
</evidence>
<comment type="caution">
    <text evidence="8">The sequence shown here is derived from an EMBL/GenBank/DDBJ whole genome shotgun (WGS) entry which is preliminary data.</text>
</comment>
<keyword evidence="4" id="KW-0271">Exosome</keyword>
<dbReference type="SUPFAM" id="SSF52833">
    <property type="entry name" value="Thioredoxin-like"/>
    <property type="match status" value="1"/>
</dbReference>
<keyword evidence="3" id="KW-0698">rRNA processing</keyword>